<proteinExistence type="predicted"/>
<reference evidence="1 2" key="1">
    <citation type="submission" date="2012-12" db="EMBL/GenBank/DDBJ databases">
        <title>Genome assembly of Fulvivirga imtechensis AK7.</title>
        <authorList>
            <person name="Nupur N."/>
            <person name="Khatri I."/>
            <person name="Kumar R."/>
            <person name="Subramanian S."/>
            <person name="Pinnaka A."/>
        </authorList>
    </citation>
    <scope>NUCLEOTIDE SEQUENCE [LARGE SCALE GENOMIC DNA]</scope>
    <source>
        <strain evidence="1 2">AK7</strain>
    </source>
</reference>
<sequence length="416" mass="47400">MIAVIGADINNSVLFDIKRHENGSCGGLPVIITNYLFPTFYRRLILKMKMTSNLKNNNTMHHLMLDPDLVSKVTKDNGLCVTLQIPTRRDPSAWEENDLSLRLAVNEVTELIEKARAPEKLKKDLSNKVNVLYESVDPKQALDGMGMYVSAELSALLRFPFTVKKEVEVGKYFKFRNVFYLQQYTEPYKILLLSKKMIRLFSAVGNVLVEEKNEDFPLLYNEEYEYSRPALGNSYGYTMKSFEKDKSLMQSQRMNAFIRSADAQVQKYISGTGQKAILAGSAELLHEFQPSNPELIMGSVTGSFTDRNMHVLAENAWYAVKEHKDANINALIGTIRELRNRALVISGADDSYAVAKEGRAQFLLVDKNYHYYVSNDEKHDLVDNIITTVLEKNGEVMFAEPGALKEYDHLVMKLRY</sequence>
<dbReference type="STRING" id="1237149.C900_02144"/>
<dbReference type="EMBL" id="AMZN01000031">
    <property type="protein sequence ID" value="ELR71905.1"/>
    <property type="molecule type" value="Genomic_DNA"/>
</dbReference>
<dbReference type="InterPro" id="IPR041289">
    <property type="entry name" value="Bact_RF_family3"/>
</dbReference>
<dbReference type="Pfam" id="PF18845">
    <property type="entry name" value="baeRF_family3"/>
    <property type="match status" value="1"/>
</dbReference>
<dbReference type="AlphaFoldDB" id="L8JSS4"/>
<organism evidence="1 2">
    <name type="scientific">Fulvivirga imtechensis AK7</name>
    <dbReference type="NCBI Taxonomy" id="1237149"/>
    <lineage>
        <taxon>Bacteria</taxon>
        <taxon>Pseudomonadati</taxon>
        <taxon>Bacteroidota</taxon>
        <taxon>Cytophagia</taxon>
        <taxon>Cytophagales</taxon>
        <taxon>Fulvivirgaceae</taxon>
        <taxon>Fulvivirga</taxon>
    </lineage>
</organism>
<dbReference type="OrthoDB" id="4393931at2"/>
<dbReference type="Proteomes" id="UP000011135">
    <property type="component" value="Unassembled WGS sequence"/>
</dbReference>
<comment type="caution">
    <text evidence="1">The sequence shown here is derived from an EMBL/GenBank/DDBJ whole genome shotgun (WGS) entry which is preliminary data.</text>
</comment>
<dbReference type="eggNOG" id="COG1503">
    <property type="taxonomic scope" value="Bacteria"/>
</dbReference>
<evidence type="ECO:0000313" key="2">
    <source>
        <dbReference type="Proteomes" id="UP000011135"/>
    </source>
</evidence>
<accession>L8JSS4</accession>
<name>L8JSS4_9BACT</name>
<keyword evidence="2" id="KW-1185">Reference proteome</keyword>
<protein>
    <submittedName>
        <fullName evidence="1">Uncharacterized protein</fullName>
    </submittedName>
</protein>
<evidence type="ECO:0000313" key="1">
    <source>
        <dbReference type="EMBL" id="ELR71905.1"/>
    </source>
</evidence>
<dbReference type="RefSeq" id="WP_009579531.1">
    <property type="nucleotide sequence ID" value="NZ_AMZN01000031.1"/>
</dbReference>
<gene>
    <name evidence="1" type="ORF">C900_02144</name>
</gene>